<keyword evidence="3" id="KW-1185">Reference proteome</keyword>
<accession>B5EGW2</accession>
<reference evidence="2 3" key="2">
    <citation type="journal article" date="2010" name="BMC Genomics">
        <title>The genome of Geobacter bemidjiensis, exemplar for the subsurface clade of Geobacter species that predominate in Fe(III)-reducing subsurface environments.</title>
        <authorList>
            <person name="Aklujkar M."/>
            <person name="Young N.D."/>
            <person name="Holmes D."/>
            <person name="Chavan M."/>
            <person name="Risso C."/>
            <person name="Kiss H.E."/>
            <person name="Han C.S."/>
            <person name="Land M.L."/>
            <person name="Lovley D.R."/>
        </authorList>
    </citation>
    <scope>NUCLEOTIDE SEQUENCE [LARGE SCALE GENOMIC DNA]</scope>
    <source>
        <strain evidence="3">ATCC BAA-1014 / DSM 16622 / JCM 12645 / Bem</strain>
    </source>
</reference>
<dbReference type="STRING" id="404380.Gbem_2587"/>
<proteinExistence type="predicted"/>
<keyword evidence="1" id="KW-1133">Transmembrane helix</keyword>
<name>B5EGW2_CITBB</name>
<dbReference type="AlphaFoldDB" id="B5EGW2"/>
<evidence type="ECO:0000256" key="1">
    <source>
        <dbReference type="SAM" id="Phobius"/>
    </source>
</evidence>
<dbReference type="OrthoDB" id="9783085at2"/>
<organism evidence="2 3">
    <name type="scientific">Citrifermentans bemidjiense (strain ATCC BAA-1014 / DSM 16622 / JCM 12645 / Bem)</name>
    <name type="common">Geobacter bemidjiensis</name>
    <dbReference type="NCBI Taxonomy" id="404380"/>
    <lineage>
        <taxon>Bacteria</taxon>
        <taxon>Pseudomonadati</taxon>
        <taxon>Thermodesulfobacteriota</taxon>
        <taxon>Desulfuromonadia</taxon>
        <taxon>Geobacterales</taxon>
        <taxon>Geobacteraceae</taxon>
        <taxon>Citrifermentans</taxon>
    </lineage>
</organism>
<protein>
    <recommendedName>
        <fullName evidence="4">Tetratricopeptide repeat protein</fullName>
    </recommendedName>
</protein>
<keyword evidence="1" id="KW-0472">Membrane</keyword>
<dbReference type="HOGENOM" id="CLU_084157_0_0_7"/>
<gene>
    <name evidence="2" type="ordered locus">Gbem_2587</name>
</gene>
<dbReference type="InterPro" id="IPR011990">
    <property type="entry name" value="TPR-like_helical_dom_sf"/>
</dbReference>
<dbReference type="KEGG" id="gbm:Gbem_2587"/>
<feature type="transmembrane region" description="Helical" evidence="1">
    <location>
        <begin position="6"/>
        <end position="27"/>
    </location>
</feature>
<evidence type="ECO:0000313" key="3">
    <source>
        <dbReference type="Proteomes" id="UP000008825"/>
    </source>
</evidence>
<keyword evidence="1" id="KW-0812">Transmembrane</keyword>
<dbReference type="EMBL" id="CP001124">
    <property type="protein sequence ID" value="ACH39595.1"/>
    <property type="molecule type" value="Genomic_DNA"/>
</dbReference>
<dbReference type="eggNOG" id="COG0457">
    <property type="taxonomic scope" value="Bacteria"/>
</dbReference>
<dbReference type="Gene3D" id="1.25.40.10">
    <property type="entry name" value="Tetratricopeptide repeat domain"/>
    <property type="match status" value="1"/>
</dbReference>
<evidence type="ECO:0000313" key="2">
    <source>
        <dbReference type="EMBL" id="ACH39595.1"/>
    </source>
</evidence>
<sequence length="288" mass="32455">MTYRAPVIILLIGLISYTLLIVPFTSYMRSKPIEEKLGYVPSIKILKPMSVDQKELTAAALVFKVMMYFGDVVGRSQDEGPVVTEQPDLQGMSRLLHGAVQLDPYNMDAYYFAQGFLTWDAGQIKVANDMLQYGMKYRTWDWYLPFFAGFNSAFFLKDYGKAAEFYQRAGKLSGQQLHINLAGRYLQESGHTDLAIAYLTGMVKTAKNEAVKKSYQTRLAAFQGVRRIEQARDRFLAERGNRPVSVNQLVQSGYLAPAPVDPYGGRFFFDDAGKVSTTSKFAFATKNK</sequence>
<evidence type="ECO:0008006" key="4">
    <source>
        <dbReference type="Google" id="ProtNLM"/>
    </source>
</evidence>
<dbReference type="RefSeq" id="WP_012531016.1">
    <property type="nucleotide sequence ID" value="NC_011146.1"/>
</dbReference>
<dbReference type="Proteomes" id="UP000008825">
    <property type="component" value="Chromosome"/>
</dbReference>
<reference evidence="2 3" key="1">
    <citation type="submission" date="2008-07" db="EMBL/GenBank/DDBJ databases">
        <title>Complete sequence of Geobacter bemidjiensis BEM.</title>
        <authorList>
            <consortium name="US DOE Joint Genome Institute"/>
            <person name="Lucas S."/>
            <person name="Copeland A."/>
            <person name="Lapidus A."/>
            <person name="Glavina del Rio T."/>
            <person name="Dalin E."/>
            <person name="Tice H."/>
            <person name="Bruce D."/>
            <person name="Goodwin L."/>
            <person name="Pitluck S."/>
            <person name="Kiss H."/>
            <person name="Brettin T."/>
            <person name="Detter J.C."/>
            <person name="Han C."/>
            <person name="Kuske C.R."/>
            <person name="Schmutz J."/>
            <person name="Larimer F."/>
            <person name="Land M."/>
            <person name="Hauser L."/>
            <person name="Kyrpides N."/>
            <person name="Lykidis A."/>
            <person name="Lovley D."/>
            <person name="Richardson P."/>
        </authorList>
    </citation>
    <scope>NUCLEOTIDE SEQUENCE [LARGE SCALE GENOMIC DNA]</scope>
    <source>
        <strain evidence="3">ATCC BAA-1014 / DSM 16622 / JCM 12645 / Bem</strain>
    </source>
</reference>